<evidence type="ECO:0000256" key="1">
    <source>
        <dbReference type="SAM" id="MobiDB-lite"/>
    </source>
</evidence>
<organism evidence="2">
    <name type="scientific">Arundo donax</name>
    <name type="common">Giant reed</name>
    <name type="synonym">Donax arundinaceus</name>
    <dbReference type="NCBI Taxonomy" id="35708"/>
    <lineage>
        <taxon>Eukaryota</taxon>
        <taxon>Viridiplantae</taxon>
        <taxon>Streptophyta</taxon>
        <taxon>Embryophyta</taxon>
        <taxon>Tracheophyta</taxon>
        <taxon>Spermatophyta</taxon>
        <taxon>Magnoliopsida</taxon>
        <taxon>Liliopsida</taxon>
        <taxon>Poales</taxon>
        <taxon>Poaceae</taxon>
        <taxon>PACMAD clade</taxon>
        <taxon>Arundinoideae</taxon>
        <taxon>Arundineae</taxon>
        <taxon>Arundo</taxon>
    </lineage>
</organism>
<protein>
    <submittedName>
        <fullName evidence="2">Uncharacterized protein</fullName>
    </submittedName>
</protein>
<feature type="region of interest" description="Disordered" evidence="1">
    <location>
        <begin position="1"/>
        <end position="20"/>
    </location>
</feature>
<sequence>MAAWMGDLEEGWTDDGEDDF</sequence>
<reference evidence="2" key="2">
    <citation type="journal article" date="2015" name="Data Brief">
        <title>Shoot transcriptome of the giant reed, Arundo donax.</title>
        <authorList>
            <person name="Barrero R.A."/>
            <person name="Guerrero F.D."/>
            <person name="Moolhuijzen P."/>
            <person name="Goolsby J.A."/>
            <person name="Tidwell J."/>
            <person name="Bellgard S.E."/>
            <person name="Bellgard M.I."/>
        </authorList>
    </citation>
    <scope>NUCLEOTIDE SEQUENCE</scope>
    <source>
        <tissue evidence="2">Shoot tissue taken approximately 20 cm above the soil surface</tissue>
    </source>
</reference>
<dbReference type="EMBL" id="GBRH01266200">
    <property type="protein sequence ID" value="JAD31695.1"/>
    <property type="molecule type" value="Transcribed_RNA"/>
</dbReference>
<evidence type="ECO:0000313" key="2">
    <source>
        <dbReference type="EMBL" id="JAD31695.1"/>
    </source>
</evidence>
<name>A0A0A8Z4M0_ARUDO</name>
<reference evidence="2" key="1">
    <citation type="submission" date="2014-09" db="EMBL/GenBank/DDBJ databases">
        <authorList>
            <person name="Magalhaes I.L.F."/>
            <person name="Oliveira U."/>
            <person name="Santos F.R."/>
            <person name="Vidigal T.H.D.A."/>
            <person name="Brescovit A.D."/>
            <person name="Santos A.J."/>
        </authorList>
    </citation>
    <scope>NUCLEOTIDE SEQUENCE</scope>
    <source>
        <tissue evidence="2">Shoot tissue taken approximately 20 cm above the soil surface</tissue>
    </source>
</reference>
<accession>A0A0A8Z4M0</accession>
<proteinExistence type="predicted"/>
<dbReference type="AlphaFoldDB" id="A0A0A8Z4M0"/>
<feature type="compositionally biased region" description="Acidic residues" evidence="1">
    <location>
        <begin position="7"/>
        <end position="20"/>
    </location>
</feature>